<proteinExistence type="inferred from homology"/>
<evidence type="ECO:0000256" key="7">
    <source>
        <dbReference type="ARBA" id="ARBA00023169"/>
    </source>
</evidence>
<comment type="subcellular location">
    <subcellularLocation>
        <location evidence="1">Membrane</location>
        <topology evidence="1">Multi-pass membrane protein</topology>
    </subcellularLocation>
</comment>
<feature type="transmembrane region" description="Helical" evidence="8">
    <location>
        <begin position="311"/>
        <end position="332"/>
    </location>
</feature>
<accession>A0ABP7RPZ6</accession>
<evidence type="ECO:0000313" key="11">
    <source>
        <dbReference type="Proteomes" id="UP001501310"/>
    </source>
</evidence>
<organism evidence="10 11">
    <name type="scientific">Sphingomonas humi</name>
    <dbReference type="NCBI Taxonomy" id="335630"/>
    <lineage>
        <taxon>Bacteria</taxon>
        <taxon>Pseudomonadati</taxon>
        <taxon>Pseudomonadota</taxon>
        <taxon>Alphaproteobacteria</taxon>
        <taxon>Sphingomonadales</taxon>
        <taxon>Sphingomonadaceae</taxon>
        <taxon>Sphingomonas</taxon>
    </lineage>
</organism>
<dbReference type="PANTHER" id="PTHR30576:SF0">
    <property type="entry name" value="UNDECAPRENYL-PHOSPHATE N-ACETYLGALACTOSAMINYL 1-PHOSPHATE TRANSFERASE-RELATED"/>
    <property type="match status" value="1"/>
</dbReference>
<evidence type="ECO:0000256" key="8">
    <source>
        <dbReference type="SAM" id="Phobius"/>
    </source>
</evidence>
<feature type="transmembrane region" description="Helical" evidence="8">
    <location>
        <begin position="45"/>
        <end position="64"/>
    </location>
</feature>
<dbReference type="InterPro" id="IPR003362">
    <property type="entry name" value="Bact_transf"/>
</dbReference>
<keyword evidence="5 8" id="KW-1133">Transmembrane helix</keyword>
<dbReference type="InterPro" id="IPR017475">
    <property type="entry name" value="EPS_sugar_tfrase"/>
</dbReference>
<gene>
    <name evidence="10" type="ORF">GCM10022211_08990</name>
</gene>
<evidence type="ECO:0000256" key="1">
    <source>
        <dbReference type="ARBA" id="ARBA00004141"/>
    </source>
</evidence>
<comment type="caution">
    <text evidence="10">The sequence shown here is derived from an EMBL/GenBank/DDBJ whole genome shotgun (WGS) entry which is preliminary data.</text>
</comment>
<evidence type="ECO:0000256" key="5">
    <source>
        <dbReference type="ARBA" id="ARBA00022989"/>
    </source>
</evidence>
<feature type="domain" description="Bacterial sugar transferase" evidence="9">
    <location>
        <begin position="306"/>
        <end position="494"/>
    </location>
</feature>
<dbReference type="RefSeq" id="WP_344708966.1">
    <property type="nucleotide sequence ID" value="NZ_BAAAZD010000001.1"/>
</dbReference>
<name>A0ABP7RPZ6_9SPHN</name>
<feature type="transmembrane region" description="Helical" evidence="8">
    <location>
        <begin position="139"/>
        <end position="159"/>
    </location>
</feature>
<evidence type="ECO:0000259" key="9">
    <source>
        <dbReference type="Pfam" id="PF02397"/>
    </source>
</evidence>
<dbReference type="Pfam" id="PF02397">
    <property type="entry name" value="Bac_transf"/>
    <property type="match status" value="1"/>
</dbReference>
<keyword evidence="3" id="KW-0808">Transferase</keyword>
<evidence type="ECO:0000256" key="6">
    <source>
        <dbReference type="ARBA" id="ARBA00023136"/>
    </source>
</evidence>
<dbReference type="EMBL" id="BAAAZD010000001">
    <property type="protein sequence ID" value="GAA4000677.1"/>
    <property type="molecule type" value="Genomic_DNA"/>
</dbReference>
<evidence type="ECO:0000256" key="2">
    <source>
        <dbReference type="ARBA" id="ARBA00006464"/>
    </source>
</evidence>
<evidence type="ECO:0000313" key="10">
    <source>
        <dbReference type="EMBL" id="GAA4000677.1"/>
    </source>
</evidence>
<keyword evidence="7" id="KW-0270">Exopolysaccharide synthesis</keyword>
<evidence type="ECO:0000256" key="3">
    <source>
        <dbReference type="ARBA" id="ARBA00022679"/>
    </source>
</evidence>
<sequence>MIVPSNEDLILEESVAETLAVEPRRPALAAANGTRFTSNIVGPLLFLRDMLSFLLAFPIALFAYEGLFGQMLVPSVHFFAATAMVGTFILLRVSKDSYLQNLFTMNERGDSAIFDALLSGLVATALVFLSGMVENFSRGVSVLYVAATVMLLSFSRWPFNSLLERMAQRGVIGQRIAFYGADPGSIEAIRKVLAASDLSHLHFVGVADDRPKLPDVPELPFIGGSDELATMARAGKVDQVLISVRNLPSARLHEIMERLNSVCVDISLIPDQAIDLAPDYRVRLIGTLPVLTVWQRPWRDVSGLLKRTEDIILAVLALIVVSPIMLVTALLIRLTSAGPVLFVQPRVGFNNEVIHVLKFRSMYSSQTDLVGLQTTTKADPRITPVGKVLRRLSIDELPQLLNVLKGDMSMVGPRPHATHMRVGDLFYQEAVKGYAGRHRVKPGITGLAQVRGLRGEIRTLERAKRRVELDQQYINQWSVWLDLWILLLTVRAVFLDADAY</sequence>
<comment type="similarity">
    <text evidence="2">Belongs to the bacterial sugar transferase family.</text>
</comment>
<reference evidence="11" key="1">
    <citation type="journal article" date="2019" name="Int. J. Syst. Evol. Microbiol.">
        <title>The Global Catalogue of Microorganisms (GCM) 10K type strain sequencing project: providing services to taxonomists for standard genome sequencing and annotation.</title>
        <authorList>
            <consortium name="The Broad Institute Genomics Platform"/>
            <consortium name="The Broad Institute Genome Sequencing Center for Infectious Disease"/>
            <person name="Wu L."/>
            <person name="Ma J."/>
        </authorList>
    </citation>
    <scope>NUCLEOTIDE SEQUENCE [LARGE SCALE GENOMIC DNA]</scope>
    <source>
        <strain evidence="11">JCM 16603</strain>
    </source>
</reference>
<feature type="transmembrane region" description="Helical" evidence="8">
    <location>
        <begin position="112"/>
        <end position="133"/>
    </location>
</feature>
<dbReference type="Gene3D" id="3.40.50.720">
    <property type="entry name" value="NAD(P)-binding Rossmann-like Domain"/>
    <property type="match status" value="1"/>
</dbReference>
<evidence type="ECO:0000256" key="4">
    <source>
        <dbReference type="ARBA" id="ARBA00022692"/>
    </source>
</evidence>
<dbReference type="Proteomes" id="UP001501310">
    <property type="component" value="Unassembled WGS sequence"/>
</dbReference>
<dbReference type="PANTHER" id="PTHR30576">
    <property type="entry name" value="COLANIC BIOSYNTHESIS UDP-GLUCOSE LIPID CARRIER TRANSFERASE"/>
    <property type="match status" value="1"/>
</dbReference>
<keyword evidence="11" id="KW-1185">Reference proteome</keyword>
<dbReference type="NCBIfam" id="TIGR03025">
    <property type="entry name" value="EPS_sugtrans"/>
    <property type="match status" value="1"/>
</dbReference>
<dbReference type="Pfam" id="PF13727">
    <property type="entry name" value="CoA_binding_3"/>
    <property type="match status" value="1"/>
</dbReference>
<feature type="transmembrane region" description="Helical" evidence="8">
    <location>
        <begin position="70"/>
        <end position="91"/>
    </location>
</feature>
<keyword evidence="4 8" id="KW-0812">Transmembrane</keyword>
<keyword evidence="6 8" id="KW-0472">Membrane</keyword>
<protein>
    <recommendedName>
        <fullName evidence="9">Bacterial sugar transferase domain-containing protein</fullName>
    </recommendedName>
</protein>